<feature type="chain" id="PRO_5034252843" description="Secreted protein" evidence="1">
    <location>
        <begin position="26"/>
        <end position="76"/>
    </location>
</feature>
<sequence>MGFWRRWMMLMAAVVVVLVVMMTTIDDTNCPGATAWMQACNSGLNETTQLVQTSYGPMSISGHERKKRLQSFGRPF</sequence>
<dbReference type="AlphaFoldDB" id="A0A8G1S0E8"/>
<keyword evidence="3" id="KW-1185">Reference proteome</keyword>
<reference evidence="2 3" key="1">
    <citation type="submission" date="2018-02" db="EMBL/GenBank/DDBJ databases">
        <title>The genomes of Aspergillus section Nigri reveals drivers in fungal speciation.</title>
        <authorList>
            <consortium name="DOE Joint Genome Institute"/>
            <person name="Vesth T.C."/>
            <person name="Nybo J."/>
            <person name="Theobald S."/>
            <person name="Brandl J."/>
            <person name="Frisvad J.C."/>
            <person name="Nielsen K.F."/>
            <person name="Lyhne E.K."/>
            <person name="Kogle M.E."/>
            <person name="Kuo A."/>
            <person name="Riley R."/>
            <person name="Clum A."/>
            <person name="Nolan M."/>
            <person name="Lipzen A."/>
            <person name="Salamov A."/>
            <person name="Henrissat B."/>
            <person name="Wiebenga A."/>
            <person name="De vries R.P."/>
            <person name="Grigoriev I.V."/>
            <person name="Mortensen U.H."/>
            <person name="Andersen M.R."/>
            <person name="Baker S.E."/>
        </authorList>
    </citation>
    <scope>NUCLEOTIDE SEQUENCE [LARGE SCALE GENOMIC DNA]</scope>
    <source>
        <strain evidence="2 3">CBS 313.89</strain>
    </source>
</reference>
<proteinExistence type="predicted"/>
<name>A0A8G1S0E8_9EURO</name>
<dbReference type="Proteomes" id="UP000249789">
    <property type="component" value="Unassembled WGS sequence"/>
</dbReference>
<evidence type="ECO:0000313" key="2">
    <source>
        <dbReference type="EMBL" id="RAK82524.1"/>
    </source>
</evidence>
<dbReference type="EMBL" id="KZ824621">
    <property type="protein sequence ID" value="RAK82524.1"/>
    <property type="molecule type" value="Genomic_DNA"/>
</dbReference>
<dbReference type="RefSeq" id="XP_040806534.1">
    <property type="nucleotide sequence ID" value="XM_040950640.1"/>
</dbReference>
<dbReference type="VEuPathDB" id="FungiDB:BO72DRAFT_716"/>
<accession>A0A8G1S0E8</accession>
<evidence type="ECO:0000256" key="1">
    <source>
        <dbReference type="SAM" id="SignalP"/>
    </source>
</evidence>
<feature type="signal peptide" evidence="1">
    <location>
        <begin position="1"/>
        <end position="25"/>
    </location>
</feature>
<dbReference type="GeneID" id="63867975"/>
<gene>
    <name evidence="2" type="ORF">BO72DRAFT_716</name>
</gene>
<evidence type="ECO:0000313" key="3">
    <source>
        <dbReference type="Proteomes" id="UP000249789"/>
    </source>
</evidence>
<keyword evidence="1" id="KW-0732">Signal</keyword>
<protein>
    <recommendedName>
        <fullName evidence="4">Secreted protein</fullName>
    </recommendedName>
</protein>
<evidence type="ECO:0008006" key="4">
    <source>
        <dbReference type="Google" id="ProtNLM"/>
    </source>
</evidence>
<organism evidence="2 3">
    <name type="scientific">Aspergillus fijiensis CBS 313.89</name>
    <dbReference type="NCBI Taxonomy" id="1448319"/>
    <lineage>
        <taxon>Eukaryota</taxon>
        <taxon>Fungi</taxon>
        <taxon>Dikarya</taxon>
        <taxon>Ascomycota</taxon>
        <taxon>Pezizomycotina</taxon>
        <taxon>Eurotiomycetes</taxon>
        <taxon>Eurotiomycetidae</taxon>
        <taxon>Eurotiales</taxon>
        <taxon>Aspergillaceae</taxon>
        <taxon>Aspergillus</taxon>
    </lineage>
</organism>